<keyword evidence="2" id="KW-0732">Signal</keyword>
<organism evidence="4 5">
    <name type="scientific">Variovorax gossypii</name>
    <dbReference type="NCBI Taxonomy" id="1679495"/>
    <lineage>
        <taxon>Bacteria</taxon>
        <taxon>Pseudomonadati</taxon>
        <taxon>Pseudomonadota</taxon>
        <taxon>Betaproteobacteria</taxon>
        <taxon>Burkholderiales</taxon>
        <taxon>Comamonadaceae</taxon>
        <taxon>Variovorax</taxon>
    </lineage>
</organism>
<dbReference type="SMR" id="A0A3S0Q8L6"/>
<comment type="caution">
    <text evidence="4">The sequence shown here is derived from an EMBL/GenBank/DDBJ whole genome shotgun (WGS) entry which is preliminary data.</text>
</comment>
<dbReference type="Gene3D" id="2.180.10.10">
    <property type="entry name" value="RHS repeat-associated core"/>
    <property type="match status" value="3"/>
</dbReference>
<feature type="domain" description="DUF6531" evidence="3">
    <location>
        <begin position="160"/>
        <end position="226"/>
    </location>
</feature>
<dbReference type="InterPro" id="IPR045351">
    <property type="entry name" value="DUF6531"/>
</dbReference>
<evidence type="ECO:0000256" key="1">
    <source>
        <dbReference type="SAM" id="MobiDB-lite"/>
    </source>
</evidence>
<dbReference type="OrthoDB" id="8552614at2"/>
<gene>
    <name evidence="4" type="ORF">EJP69_19395</name>
</gene>
<dbReference type="PRINTS" id="PR00394">
    <property type="entry name" value="RHSPROTEIN"/>
</dbReference>
<dbReference type="InterPro" id="IPR022385">
    <property type="entry name" value="Rhs_assc_core"/>
</dbReference>
<keyword evidence="5" id="KW-1185">Reference proteome</keyword>
<dbReference type="Pfam" id="PF20148">
    <property type="entry name" value="DUF6531"/>
    <property type="match status" value="1"/>
</dbReference>
<accession>A0A3S0Q8L6</accession>
<reference evidence="4 5" key="1">
    <citation type="submission" date="2018-12" db="EMBL/GenBank/DDBJ databases">
        <title>The genome of Variovorax gossypii DSM 100435.</title>
        <authorList>
            <person name="Gao J."/>
            <person name="Sun J."/>
        </authorList>
    </citation>
    <scope>NUCLEOTIDE SEQUENCE [LARGE SCALE GENOMIC DNA]</scope>
    <source>
        <strain evidence="4 5">DSM 100435</strain>
    </source>
</reference>
<feature type="signal peptide" evidence="2">
    <location>
        <begin position="1"/>
        <end position="39"/>
    </location>
</feature>
<feature type="compositionally biased region" description="Basic and acidic residues" evidence="1">
    <location>
        <begin position="1355"/>
        <end position="1364"/>
    </location>
</feature>
<dbReference type="NCBIfam" id="TIGR03696">
    <property type="entry name" value="Rhs_assc_core"/>
    <property type="match status" value="1"/>
</dbReference>
<dbReference type="InterPro" id="IPR050708">
    <property type="entry name" value="T6SS_VgrG/RHS"/>
</dbReference>
<evidence type="ECO:0000313" key="4">
    <source>
        <dbReference type="EMBL" id="RTQ32878.1"/>
    </source>
</evidence>
<evidence type="ECO:0000256" key="2">
    <source>
        <dbReference type="SAM" id="SignalP"/>
    </source>
</evidence>
<dbReference type="InterPro" id="IPR006530">
    <property type="entry name" value="YD"/>
</dbReference>
<sequence>MHSDATAGHGHSSHRLMKRLALQGATAFTLLGISAGVHAACSLNFTSPSKGAKVTSPNITVYGTGGGDATTGDAGTVTATLNGSPFFNYSGSFTAVVSFLEGRGVPVTLRPGPNYLAVSGSVGGCSASDYMTVYYDTSDVIPRKNKGDGTERNGPQSCTGNPINFAMGNKVQEEEDFRSASAHHPLKFSRIFNSADGYWRYSYATRLRISTAEVVLLHANGRESPFARSGSTITRDADELGTLTQTGTGWLYVDVDNTRYEFNTTGRLTKRTHPEGWSHSLSYGTNGAVTVTDGFGNSIGYTEDAHFQPRTLTTPNFSIAYNYDTANRLTSVTKTAGANVTSRTYHYENTSNPRFLTGITDELGVRFATYTYDSLGRATSTTHAGNAGLTQVAYNANGTTTVTDAVGRATTYHYTVVNGVKRISQIQGEPAPGCPASNSSFTYDARGLLASQTNATGSVTSFTYNTRGLEASRTEALGMPEQRTIATTWDTTLPVPTLVSLTGRDTAYTYDAVGRQLTETITDTGGTAGSARTSQRTYTTEGLIHTYTEPNGAVTTYAYDTRGNVLSTTNAMGHVTTYAYDTANRLASQTDPNGLVTTFTWDAYDRLLSRTVGSGLGQTTTLTYHPTGTVATISLPTGLVTAYTYDAAQRLTGWSNNRGESGAYTLDAAGNQLTEQTLNASGSVAWTAARTINKLNRIATQTQGSSQNESFGYDANGDRIAQANGLNQTTSWGLDALARVKTVTDAASANAGLGYNALDAITQASDFNAITTSYSRDALGNATAEASADSGPRSGQFDALGLPSQVTDALGQATSITRDALGRPTSLVFADGKTTTLRYDLSPNSMGYLSEIVDRAGITEYTRDEHGRVTLKKQTLTNASIQQVSYAYNPTGTLASIGYPGSGTLSHTYDATGRLTGLSWNGNPLVSAITWNALGQPTGWNWTFTTTSPALAASRSYDSAARLAQTEFSSYTYDAAGRIGSLTQNLWGPADSNPGNSTVVAADTTWSVGYSPTGRIISFSNTATAGDSASFGYDANGNRTASTRVLAGQTTSRGYTLQAGTNRLAGFSQTINGASSTSVAYGYNANGDLTGDGLRSYGYDAEGRLATATTGATDVSPTTRYAHNALGQRVFKTEPLYPPSQGDENDPGFWNSLVAFFTKLWSPATTPAEQLGYAYVYDEQGSLIAELGSGGTHSAGEARYIYLPTANGPMPVATVINGATYAVHSDHLNTPRRLSNADGQAVWQWGYSAFGEDKPTLAKNRFANLDVTPNPGTTGISEVKFNLRYPGQYADEESGLFYNYFRSYDARTGRYSQPDPIGLDGGWNRFGYVDADPLSFTDPEGLRNARPATRGGNAYDRRQWERHGPKPIQTPRGEGTQSAWEAAAQMPVPDPEAGDYRFRCVRWECSQRSCTPGKSPTDFLPPAYFKDSPPEGCRCTQTMLGPVFNPPSFDPKSDLPGLVDKYRNSDGQIRRMLDAIRP</sequence>
<dbReference type="RefSeq" id="WP_126472142.1">
    <property type="nucleotide sequence ID" value="NZ_RXOE01000005.1"/>
</dbReference>
<dbReference type="PANTHER" id="PTHR32305:SF15">
    <property type="entry name" value="PROTEIN RHSA-RELATED"/>
    <property type="match status" value="1"/>
</dbReference>
<evidence type="ECO:0000259" key="3">
    <source>
        <dbReference type="Pfam" id="PF20148"/>
    </source>
</evidence>
<proteinExistence type="predicted"/>
<dbReference type="InterPro" id="IPR031325">
    <property type="entry name" value="RHS_repeat"/>
</dbReference>
<protein>
    <recommendedName>
        <fullName evidence="3">DUF6531 domain-containing protein</fullName>
    </recommendedName>
</protein>
<feature type="chain" id="PRO_5018661128" description="DUF6531 domain-containing protein" evidence="2">
    <location>
        <begin position="40"/>
        <end position="1478"/>
    </location>
</feature>
<dbReference type="Pfam" id="PF05593">
    <property type="entry name" value="RHS_repeat"/>
    <property type="match status" value="3"/>
</dbReference>
<dbReference type="NCBIfam" id="TIGR01643">
    <property type="entry name" value="YD_repeat_2x"/>
    <property type="match status" value="4"/>
</dbReference>
<dbReference type="EMBL" id="RXOE01000005">
    <property type="protein sequence ID" value="RTQ32878.1"/>
    <property type="molecule type" value="Genomic_DNA"/>
</dbReference>
<name>A0A3S0Q8L6_9BURK</name>
<dbReference type="Proteomes" id="UP000267418">
    <property type="component" value="Unassembled WGS sequence"/>
</dbReference>
<dbReference type="PANTHER" id="PTHR32305">
    <property type="match status" value="1"/>
</dbReference>
<feature type="region of interest" description="Disordered" evidence="1">
    <location>
        <begin position="1338"/>
        <end position="1374"/>
    </location>
</feature>
<evidence type="ECO:0000313" key="5">
    <source>
        <dbReference type="Proteomes" id="UP000267418"/>
    </source>
</evidence>